<dbReference type="GO" id="GO:0005524">
    <property type="term" value="F:ATP binding"/>
    <property type="evidence" value="ECO:0007669"/>
    <property type="project" value="UniProtKB-KW"/>
</dbReference>
<evidence type="ECO:0000256" key="8">
    <source>
        <dbReference type="ARBA" id="ARBA00022741"/>
    </source>
</evidence>
<keyword evidence="9" id="KW-0067">ATP-binding</keyword>
<dbReference type="InterPro" id="IPR050156">
    <property type="entry name" value="TC-AMP_synthase_SUA5"/>
</dbReference>
<dbReference type="Gene3D" id="3.90.870.10">
    <property type="entry name" value="DHBP synthase"/>
    <property type="match status" value="1"/>
</dbReference>
<protein>
    <recommendedName>
        <fullName evidence="10">L-threonylcarbamoyladenylate synthase</fullName>
        <ecNumber evidence="3">2.7.7.87</ecNumber>
    </recommendedName>
    <alternativeName>
        <fullName evidence="10">L-threonylcarbamoyladenylate synthase</fullName>
    </alternativeName>
</protein>
<keyword evidence="4" id="KW-0963">Cytoplasm</keyword>
<comment type="subcellular location">
    <subcellularLocation>
        <location evidence="1">Cytoplasm</location>
    </subcellularLocation>
</comment>
<dbReference type="PROSITE" id="PS51163">
    <property type="entry name" value="YRDC"/>
    <property type="match status" value="1"/>
</dbReference>
<dbReference type="Pfam" id="PF01300">
    <property type="entry name" value="Sua5_yciO_yrdC"/>
    <property type="match status" value="1"/>
</dbReference>
<organism evidence="13 14">
    <name type="scientific">Anaerovibrio slackiae</name>
    <dbReference type="NCBI Taxonomy" id="2652309"/>
    <lineage>
        <taxon>Bacteria</taxon>
        <taxon>Bacillati</taxon>
        <taxon>Bacillota</taxon>
        <taxon>Negativicutes</taxon>
        <taxon>Selenomonadales</taxon>
        <taxon>Selenomonadaceae</taxon>
        <taxon>Anaerovibrio</taxon>
    </lineage>
</organism>
<dbReference type="EC" id="2.7.7.87" evidence="3"/>
<evidence type="ECO:0000256" key="5">
    <source>
        <dbReference type="ARBA" id="ARBA00022679"/>
    </source>
</evidence>
<name>A0A6I2UG34_9FIRM</name>
<comment type="similarity">
    <text evidence="2">Belongs to the SUA5 family.</text>
</comment>
<evidence type="ECO:0000256" key="11">
    <source>
        <dbReference type="ARBA" id="ARBA00048366"/>
    </source>
</evidence>
<dbReference type="GO" id="GO:0005737">
    <property type="term" value="C:cytoplasm"/>
    <property type="evidence" value="ECO:0007669"/>
    <property type="project" value="UniProtKB-SubCell"/>
</dbReference>
<dbReference type="PANTHER" id="PTHR17490">
    <property type="entry name" value="SUA5"/>
    <property type="match status" value="1"/>
</dbReference>
<dbReference type="GO" id="GO:0006450">
    <property type="term" value="P:regulation of translational fidelity"/>
    <property type="evidence" value="ECO:0007669"/>
    <property type="project" value="TreeGrafter"/>
</dbReference>
<dbReference type="SUPFAM" id="SSF55821">
    <property type="entry name" value="YrdC/RibB"/>
    <property type="match status" value="1"/>
</dbReference>
<keyword evidence="7" id="KW-0548">Nucleotidyltransferase</keyword>
<evidence type="ECO:0000313" key="14">
    <source>
        <dbReference type="Proteomes" id="UP000433181"/>
    </source>
</evidence>
<dbReference type="InterPro" id="IPR006070">
    <property type="entry name" value="Sua5-like_dom"/>
</dbReference>
<feature type="domain" description="YrdC-like" evidence="12">
    <location>
        <begin position="15"/>
        <end position="201"/>
    </location>
</feature>
<evidence type="ECO:0000256" key="3">
    <source>
        <dbReference type="ARBA" id="ARBA00012584"/>
    </source>
</evidence>
<dbReference type="GO" id="GO:0003725">
    <property type="term" value="F:double-stranded RNA binding"/>
    <property type="evidence" value="ECO:0007669"/>
    <property type="project" value="InterPro"/>
</dbReference>
<evidence type="ECO:0000256" key="6">
    <source>
        <dbReference type="ARBA" id="ARBA00022694"/>
    </source>
</evidence>
<dbReference type="GO" id="GO:0000049">
    <property type="term" value="F:tRNA binding"/>
    <property type="evidence" value="ECO:0007669"/>
    <property type="project" value="TreeGrafter"/>
</dbReference>
<dbReference type="GeneID" id="96778550"/>
<comment type="catalytic activity">
    <reaction evidence="11">
        <text>L-threonine + hydrogencarbonate + ATP = L-threonylcarbamoyladenylate + diphosphate + H2O</text>
        <dbReference type="Rhea" id="RHEA:36407"/>
        <dbReference type="ChEBI" id="CHEBI:15377"/>
        <dbReference type="ChEBI" id="CHEBI:17544"/>
        <dbReference type="ChEBI" id="CHEBI:30616"/>
        <dbReference type="ChEBI" id="CHEBI:33019"/>
        <dbReference type="ChEBI" id="CHEBI:57926"/>
        <dbReference type="ChEBI" id="CHEBI:73682"/>
        <dbReference type="EC" id="2.7.7.87"/>
    </reaction>
</comment>
<evidence type="ECO:0000256" key="1">
    <source>
        <dbReference type="ARBA" id="ARBA00004496"/>
    </source>
</evidence>
<keyword evidence="6" id="KW-0819">tRNA processing</keyword>
<evidence type="ECO:0000256" key="4">
    <source>
        <dbReference type="ARBA" id="ARBA00022490"/>
    </source>
</evidence>
<keyword evidence="14" id="KW-1185">Reference proteome</keyword>
<dbReference type="RefSeq" id="WP_154406782.1">
    <property type="nucleotide sequence ID" value="NZ_VUNR01000010.1"/>
</dbReference>
<dbReference type="GO" id="GO:0008033">
    <property type="term" value="P:tRNA processing"/>
    <property type="evidence" value="ECO:0007669"/>
    <property type="project" value="UniProtKB-KW"/>
</dbReference>
<sequence length="213" mass="22416">METEILRISDVVRQQREIARAAELLRQGQLVAFPTETVYGIGALGLDMAAVEALYEAKNRPASKAFSLQVADVSMVPQVAAYVPRSARLLMEKFCPGPITVVLPKAAAVPYKVTGARDTVGVRIPAHPVALALLQAVGKPLAVPSANISGHTSPLSANDVYADMAGRLPLILDGGTCPVGVESTIVDCTGSKIKILRHGAISEAEIRAAIEEV</sequence>
<dbReference type="InterPro" id="IPR017945">
    <property type="entry name" value="DHBP_synth_RibB-like_a/b_dom"/>
</dbReference>
<dbReference type="Proteomes" id="UP000433181">
    <property type="component" value="Unassembled WGS sequence"/>
</dbReference>
<reference evidence="13 14" key="1">
    <citation type="submission" date="2019-08" db="EMBL/GenBank/DDBJ databases">
        <title>In-depth cultivation of the pig gut microbiome towards novel bacterial diversity and tailored functional studies.</title>
        <authorList>
            <person name="Wylensek D."/>
            <person name="Hitch T.C.A."/>
            <person name="Clavel T."/>
        </authorList>
    </citation>
    <scope>NUCLEOTIDE SEQUENCE [LARGE SCALE GENOMIC DNA]</scope>
    <source>
        <strain evidence="13 14">WCA-693-APC-5D-A</strain>
    </source>
</reference>
<keyword evidence="8" id="KW-0547">Nucleotide-binding</keyword>
<dbReference type="EMBL" id="VUNR01000010">
    <property type="protein sequence ID" value="MSU08619.1"/>
    <property type="molecule type" value="Genomic_DNA"/>
</dbReference>
<evidence type="ECO:0000256" key="7">
    <source>
        <dbReference type="ARBA" id="ARBA00022695"/>
    </source>
</evidence>
<gene>
    <name evidence="13" type="ORF">FYJ84_06430</name>
</gene>
<evidence type="ECO:0000313" key="13">
    <source>
        <dbReference type="EMBL" id="MSU08619.1"/>
    </source>
</evidence>
<proteinExistence type="inferred from homology"/>
<evidence type="ECO:0000256" key="9">
    <source>
        <dbReference type="ARBA" id="ARBA00022840"/>
    </source>
</evidence>
<accession>A0A6I2UG34</accession>
<dbReference type="PANTHER" id="PTHR17490:SF16">
    <property type="entry name" value="THREONYLCARBAMOYL-AMP SYNTHASE"/>
    <property type="match status" value="1"/>
</dbReference>
<comment type="caution">
    <text evidence="13">The sequence shown here is derived from an EMBL/GenBank/DDBJ whole genome shotgun (WGS) entry which is preliminary data.</text>
</comment>
<dbReference type="NCBIfam" id="TIGR00057">
    <property type="entry name" value="L-threonylcarbamoyladenylate synthase"/>
    <property type="match status" value="1"/>
</dbReference>
<keyword evidence="5" id="KW-0808">Transferase</keyword>
<evidence type="ECO:0000256" key="2">
    <source>
        <dbReference type="ARBA" id="ARBA00007663"/>
    </source>
</evidence>
<evidence type="ECO:0000259" key="12">
    <source>
        <dbReference type="PROSITE" id="PS51163"/>
    </source>
</evidence>
<evidence type="ECO:0000256" key="10">
    <source>
        <dbReference type="ARBA" id="ARBA00029774"/>
    </source>
</evidence>
<dbReference type="AlphaFoldDB" id="A0A6I2UG34"/>
<dbReference type="GO" id="GO:0061710">
    <property type="term" value="F:L-threonylcarbamoyladenylate synthase"/>
    <property type="evidence" value="ECO:0007669"/>
    <property type="project" value="UniProtKB-EC"/>
</dbReference>